<keyword evidence="6 13" id="KW-1133">Transmembrane helix</keyword>
<feature type="transmembrane region" description="Helical" evidence="13">
    <location>
        <begin position="92"/>
        <end position="111"/>
    </location>
</feature>
<dbReference type="AlphaFoldDB" id="A0A517TT27"/>
<name>A0A517TT27_9BACT</name>
<dbReference type="KEGG" id="llh:I41_06820"/>
<keyword evidence="7 13" id="KW-0472">Membrane</keyword>
<evidence type="ECO:0000256" key="10">
    <source>
        <dbReference type="ARBA" id="ARBA00023603"/>
    </source>
</evidence>
<keyword evidence="3" id="KW-0808">Transferase</keyword>
<dbReference type="UniPathway" id="UPA00029">
    <property type="reaction ID" value="UER00560"/>
</dbReference>
<evidence type="ECO:0000256" key="12">
    <source>
        <dbReference type="ARBA" id="ARBA00025324"/>
    </source>
</evidence>
<dbReference type="EMBL" id="CP036339">
    <property type="protein sequence ID" value="QDT71524.1"/>
    <property type="molecule type" value="Genomic_DNA"/>
</dbReference>
<comment type="function">
    <text evidence="12">Catalyzes the acylation of glycosyl-4,4'-diaponeurosporenoate, i.e. the esterification of glucose at the C6'' position with the carboxyl group of the C(15) fatty acid 12-methyltetradecanoic acid, to yield staphyloxanthin. This is the last step in the biosynthesis of this orange pigment, present in most staphylococci strains.</text>
</comment>
<evidence type="ECO:0000256" key="13">
    <source>
        <dbReference type="SAM" id="Phobius"/>
    </source>
</evidence>
<evidence type="ECO:0000256" key="3">
    <source>
        <dbReference type="ARBA" id="ARBA00022679"/>
    </source>
</evidence>
<evidence type="ECO:0000256" key="11">
    <source>
        <dbReference type="ARBA" id="ARBA00023667"/>
    </source>
</evidence>
<evidence type="ECO:0000256" key="8">
    <source>
        <dbReference type="ARBA" id="ARBA00023315"/>
    </source>
</evidence>
<dbReference type="OrthoDB" id="883215at2"/>
<dbReference type="GO" id="GO:0016746">
    <property type="term" value="F:acyltransferase activity"/>
    <property type="evidence" value="ECO:0007669"/>
    <property type="project" value="UniProtKB-KW"/>
</dbReference>
<keyword evidence="15" id="KW-1185">Reference proteome</keyword>
<protein>
    <recommendedName>
        <fullName evidence="11">Glycosyl-4,4'-diaponeurosporenoate acyltransferase</fullName>
    </recommendedName>
</protein>
<evidence type="ECO:0000256" key="6">
    <source>
        <dbReference type="ARBA" id="ARBA00022989"/>
    </source>
</evidence>
<reference evidence="14 15" key="1">
    <citation type="submission" date="2019-02" db="EMBL/GenBank/DDBJ databases">
        <title>Deep-cultivation of Planctomycetes and their phenomic and genomic characterization uncovers novel biology.</title>
        <authorList>
            <person name="Wiegand S."/>
            <person name="Jogler M."/>
            <person name="Boedeker C."/>
            <person name="Pinto D."/>
            <person name="Vollmers J."/>
            <person name="Rivas-Marin E."/>
            <person name="Kohn T."/>
            <person name="Peeters S.H."/>
            <person name="Heuer A."/>
            <person name="Rast P."/>
            <person name="Oberbeckmann S."/>
            <person name="Bunk B."/>
            <person name="Jeske O."/>
            <person name="Meyerdierks A."/>
            <person name="Storesund J.E."/>
            <person name="Kallscheuer N."/>
            <person name="Luecker S."/>
            <person name="Lage O.M."/>
            <person name="Pohl T."/>
            <person name="Merkel B.J."/>
            <person name="Hornburger P."/>
            <person name="Mueller R.-W."/>
            <person name="Bruemmer F."/>
            <person name="Labrenz M."/>
            <person name="Spormann A.M."/>
            <person name="Op den Camp H."/>
            <person name="Overmann J."/>
            <person name="Amann R."/>
            <person name="Jetten M.S.M."/>
            <person name="Mascher T."/>
            <person name="Medema M.H."/>
            <person name="Devos D.P."/>
            <person name="Kaster A.-K."/>
            <person name="Ovreas L."/>
            <person name="Rohde M."/>
            <person name="Galperin M.Y."/>
            <person name="Jogler C."/>
        </authorList>
    </citation>
    <scope>NUCLEOTIDE SEQUENCE [LARGE SCALE GENOMIC DNA]</scope>
    <source>
        <strain evidence="14 15">I41</strain>
    </source>
</reference>
<comment type="pathway">
    <text evidence="9">Carotenoid biosynthesis; staphyloxanthin biosynthesis; staphyloxanthin from farnesyl diphosphate: step 5/5.</text>
</comment>
<sequence length="137" mass="16866">MRNLRYFALWEFERDGRFYERLGIRRFKRLAAQGDYWNQRRRVSDPSFRNVRDFDSAIEWEARTRFNEFVHLCSLAVGLAMMVWLYLRSEYIWLIAIFFAVLIWDIYPIMLQRYNRARIFRLKRARHGLDSSPDKLS</sequence>
<evidence type="ECO:0000313" key="15">
    <source>
        <dbReference type="Proteomes" id="UP000317909"/>
    </source>
</evidence>
<evidence type="ECO:0000256" key="9">
    <source>
        <dbReference type="ARBA" id="ARBA00023588"/>
    </source>
</evidence>
<keyword evidence="5" id="KW-0732">Signal</keyword>
<evidence type="ECO:0000256" key="1">
    <source>
        <dbReference type="ARBA" id="ARBA00004162"/>
    </source>
</evidence>
<feature type="transmembrane region" description="Helical" evidence="13">
    <location>
        <begin position="69"/>
        <end position="86"/>
    </location>
</feature>
<organism evidence="14 15">
    <name type="scientific">Lacipirellula limnantheis</name>
    <dbReference type="NCBI Taxonomy" id="2528024"/>
    <lineage>
        <taxon>Bacteria</taxon>
        <taxon>Pseudomonadati</taxon>
        <taxon>Planctomycetota</taxon>
        <taxon>Planctomycetia</taxon>
        <taxon>Pirellulales</taxon>
        <taxon>Lacipirellulaceae</taxon>
        <taxon>Lacipirellula</taxon>
    </lineage>
</organism>
<evidence type="ECO:0000256" key="7">
    <source>
        <dbReference type="ARBA" id="ARBA00023136"/>
    </source>
</evidence>
<comment type="similarity">
    <text evidence="10">Belongs to the acyltransferase CrtO family.</text>
</comment>
<dbReference type="Pfam" id="PF18927">
    <property type="entry name" value="CrtO"/>
    <property type="match status" value="1"/>
</dbReference>
<evidence type="ECO:0000256" key="5">
    <source>
        <dbReference type="ARBA" id="ARBA00022729"/>
    </source>
</evidence>
<evidence type="ECO:0000256" key="4">
    <source>
        <dbReference type="ARBA" id="ARBA00022692"/>
    </source>
</evidence>
<dbReference type="GO" id="GO:0005886">
    <property type="term" value="C:plasma membrane"/>
    <property type="evidence" value="ECO:0007669"/>
    <property type="project" value="UniProtKB-SubCell"/>
</dbReference>
<evidence type="ECO:0000256" key="2">
    <source>
        <dbReference type="ARBA" id="ARBA00022475"/>
    </source>
</evidence>
<comment type="subcellular location">
    <subcellularLocation>
        <location evidence="1">Cell membrane</location>
        <topology evidence="1">Single-pass membrane protein</topology>
    </subcellularLocation>
</comment>
<dbReference type="Proteomes" id="UP000317909">
    <property type="component" value="Chromosome"/>
</dbReference>
<evidence type="ECO:0000313" key="14">
    <source>
        <dbReference type="EMBL" id="QDT71524.1"/>
    </source>
</evidence>
<dbReference type="RefSeq" id="WP_145430862.1">
    <property type="nucleotide sequence ID" value="NZ_CP036339.1"/>
</dbReference>
<keyword evidence="8" id="KW-0012">Acyltransferase</keyword>
<gene>
    <name evidence="14" type="ORF">I41_06820</name>
</gene>
<accession>A0A517TT27</accession>
<proteinExistence type="inferred from homology"/>
<keyword evidence="2" id="KW-1003">Cell membrane</keyword>
<keyword evidence="4 13" id="KW-0812">Transmembrane</keyword>
<dbReference type="InterPro" id="IPR044021">
    <property type="entry name" value="CrtO"/>
</dbReference>